<name>A0AA88GP53_NAELO</name>
<evidence type="ECO:0000313" key="3">
    <source>
        <dbReference type="Proteomes" id="UP000816034"/>
    </source>
</evidence>
<dbReference type="GeneID" id="68098938"/>
<evidence type="ECO:0000256" key="1">
    <source>
        <dbReference type="SAM" id="MobiDB-lite"/>
    </source>
</evidence>
<keyword evidence="3" id="KW-1185">Reference proteome</keyword>
<protein>
    <submittedName>
        <fullName evidence="2">Uncharacterized protein</fullName>
    </submittedName>
</protein>
<feature type="region of interest" description="Disordered" evidence="1">
    <location>
        <begin position="1"/>
        <end position="28"/>
    </location>
</feature>
<gene>
    <name evidence="2" type="ORF">C9374_006484</name>
</gene>
<proteinExistence type="predicted"/>
<feature type="compositionally biased region" description="Basic residues" evidence="1">
    <location>
        <begin position="1"/>
        <end position="12"/>
    </location>
</feature>
<accession>A0AA88GP53</accession>
<dbReference type="Proteomes" id="UP000816034">
    <property type="component" value="Unassembled WGS sequence"/>
</dbReference>
<organism evidence="2 3">
    <name type="scientific">Naegleria lovaniensis</name>
    <name type="common">Amoeba</name>
    <dbReference type="NCBI Taxonomy" id="51637"/>
    <lineage>
        <taxon>Eukaryota</taxon>
        <taxon>Discoba</taxon>
        <taxon>Heterolobosea</taxon>
        <taxon>Tetramitia</taxon>
        <taxon>Eutetramitia</taxon>
        <taxon>Vahlkampfiidae</taxon>
        <taxon>Naegleria</taxon>
    </lineage>
</organism>
<dbReference type="RefSeq" id="XP_044547175.1">
    <property type="nucleotide sequence ID" value="XM_044696349.1"/>
</dbReference>
<feature type="compositionally biased region" description="Basic and acidic residues" evidence="1">
    <location>
        <begin position="16"/>
        <end position="28"/>
    </location>
</feature>
<comment type="caution">
    <text evidence="2">The sequence shown here is derived from an EMBL/GenBank/DDBJ whole genome shotgun (WGS) entry which is preliminary data.</text>
</comment>
<evidence type="ECO:0000313" key="2">
    <source>
        <dbReference type="EMBL" id="KAG2381495.1"/>
    </source>
</evidence>
<dbReference type="EMBL" id="PYSW02000027">
    <property type="protein sequence ID" value="KAG2381495.1"/>
    <property type="molecule type" value="Genomic_DNA"/>
</dbReference>
<reference evidence="2 3" key="1">
    <citation type="journal article" date="2018" name="BMC Genomics">
        <title>The genome of Naegleria lovaniensis, the basis for a comparative approach to unravel pathogenicity factors of the human pathogenic amoeba N. fowleri.</title>
        <authorList>
            <person name="Liechti N."/>
            <person name="Schurch N."/>
            <person name="Bruggmann R."/>
            <person name="Wittwer M."/>
        </authorList>
    </citation>
    <scope>NUCLEOTIDE SEQUENCE [LARGE SCALE GENOMIC DNA]</scope>
    <source>
        <strain evidence="2 3">ATCC 30569</strain>
    </source>
</reference>
<sequence>MARTKQRSRLPRNPRIPKDPPSHPKREYAFKEERNRLLKRKLNQVHSDHHHPNALALTSLCDLEILTLDNSAETRVIISENHNDDMMIASSTTSVKSRELFQWLHLKLSSHKCTAACFRHIPKIDFENIIGTILENPTKVIETGRTEKNIYSVCDEACDEEDRQMAFDILKEFEQDCEQFDLVERSLKSTSNNPYGFGTSCEYHFYEYRYCGKVCYYLREEQFDMCLLLMNRDEFLYLGQQGAHAFYGLPHFSYVNSDGSSPNVYEEWKDNFSFDDENQVLELGKLLSQVHEFLTGVTANDYH</sequence>
<dbReference type="AlphaFoldDB" id="A0AA88GP53"/>